<dbReference type="AlphaFoldDB" id="A0AAD8E336"/>
<proteinExistence type="predicted"/>
<evidence type="ECO:0000313" key="1">
    <source>
        <dbReference type="EMBL" id="KAJ9574979.1"/>
    </source>
</evidence>
<reference evidence="1" key="1">
    <citation type="journal article" date="2023" name="IScience">
        <title>Live-bearing cockroach genome reveals convergent evolutionary mechanisms linked to viviparity in insects and beyond.</title>
        <authorList>
            <person name="Fouks B."/>
            <person name="Harrison M.C."/>
            <person name="Mikhailova A.A."/>
            <person name="Marchal E."/>
            <person name="English S."/>
            <person name="Carruthers M."/>
            <person name="Jennings E.C."/>
            <person name="Chiamaka E.L."/>
            <person name="Frigard R.A."/>
            <person name="Pippel M."/>
            <person name="Attardo G.M."/>
            <person name="Benoit J.B."/>
            <person name="Bornberg-Bauer E."/>
            <person name="Tobe S.S."/>
        </authorList>
    </citation>
    <scope>NUCLEOTIDE SEQUENCE</scope>
    <source>
        <strain evidence="1">Stay&amp;Tobe</strain>
    </source>
</reference>
<dbReference type="Proteomes" id="UP001233999">
    <property type="component" value="Unassembled WGS sequence"/>
</dbReference>
<sequence>AQNGVFHNLNANIREDYNLNPSVAPTPIKHQQDQDMHCRILIIFLVLFVWSTEAEEGKNLTARHGESPDKTYYKPFLLTHHHQAGFYHTKHHGLFRF</sequence>
<reference evidence="1" key="2">
    <citation type="submission" date="2023-05" db="EMBL/GenBank/DDBJ databases">
        <authorList>
            <person name="Fouks B."/>
        </authorList>
    </citation>
    <scope>NUCLEOTIDE SEQUENCE</scope>
    <source>
        <strain evidence="1">Stay&amp;Tobe</strain>
        <tissue evidence="1">Testes</tissue>
    </source>
</reference>
<dbReference type="EMBL" id="JASPKZ010010248">
    <property type="protein sequence ID" value="KAJ9574979.1"/>
    <property type="molecule type" value="Genomic_DNA"/>
</dbReference>
<gene>
    <name evidence="1" type="ORF">L9F63_007851</name>
</gene>
<keyword evidence="2" id="KW-1185">Reference proteome</keyword>
<feature type="non-terminal residue" evidence="1">
    <location>
        <position position="97"/>
    </location>
</feature>
<organism evidence="1 2">
    <name type="scientific">Diploptera punctata</name>
    <name type="common">Pacific beetle cockroach</name>
    <dbReference type="NCBI Taxonomy" id="6984"/>
    <lineage>
        <taxon>Eukaryota</taxon>
        <taxon>Metazoa</taxon>
        <taxon>Ecdysozoa</taxon>
        <taxon>Arthropoda</taxon>
        <taxon>Hexapoda</taxon>
        <taxon>Insecta</taxon>
        <taxon>Pterygota</taxon>
        <taxon>Neoptera</taxon>
        <taxon>Polyneoptera</taxon>
        <taxon>Dictyoptera</taxon>
        <taxon>Blattodea</taxon>
        <taxon>Blaberoidea</taxon>
        <taxon>Blaberidae</taxon>
        <taxon>Diplopterinae</taxon>
        <taxon>Diploptera</taxon>
    </lineage>
</organism>
<evidence type="ECO:0000313" key="2">
    <source>
        <dbReference type="Proteomes" id="UP001233999"/>
    </source>
</evidence>
<feature type="non-terminal residue" evidence="1">
    <location>
        <position position="1"/>
    </location>
</feature>
<name>A0AAD8E336_DIPPU</name>
<comment type="caution">
    <text evidence="1">The sequence shown here is derived from an EMBL/GenBank/DDBJ whole genome shotgun (WGS) entry which is preliminary data.</text>
</comment>
<accession>A0AAD8E336</accession>
<protein>
    <submittedName>
        <fullName evidence="1">Uncharacterized protein</fullName>
    </submittedName>
</protein>